<reference evidence="2 3" key="1">
    <citation type="journal article" date="2013" name="ISME J.">
        <title>A metabolic model for members of the genus Tetrasphaera involved in enhanced biological phosphorus removal.</title>
        <authorList>
            <person name="Kristiansen R."/>
            <person name="Nguyen H.T.T."/>
            <person name="Saunders A.M."/>
            <person name="Nielsen J.L."/>
            <person name="Wimmer R."/>
            <person name="Le V.Q."/>
            <person name="McIlroy S.J."/>
            <person name="Petrovski S."/>
            <person name="Seviour R.J."/>
            <person name="Calteau A."/>
            <person name="Nielsen K.L."/>
            <person name="Nielsen P.H."/>
        </authorList>
    </citation>
    <scope>NUCLEOTIDE SEQUENCE [LARGE SCALE GENOMIC DNA]</scope>
    <source>
        <strain evidence="2 3">T1-X7</strain>
    </source>
</reference>
<dbReference type="GO" id="GO:0071949">
    <property type="term" value="F:FAD binding"/>
    <property type="evidence" value="ECO:0007669"/>
    <property type="project" value="InterPro"/>
</dbReference>
<dbReference type="EMBL" id="CAJB01000053">
    <property type="protein sequence ID" value="CCH76771.1"/>
    <property type="molecule type" value="Genomic_DNA"/>
</dbReference>
<evidence type="ECO:0000313" key="3">
    <source>
        <dbReference type="Proteomes" id="UP000035721"/>
    </source>
</evidence>
<proteinExistence type="predicted"/>
<dbReference type="PANTHER" id="PTHR42685">
    <property type="entry name" value="GERANYLGERANYL DIPHOSPHATE REDUCTASE"/>
    <property type="match status" value="1"/>
</dbReference>
<feature type="domain" description="FAD-binding" evidence="1">
    <location>
        <begin position="12"/>
        <end position="336"/>
    </location>
</feature>
<keyword evidence="3" id="KW-1185">Reference proteome</keyword>
<comment type="caution">
    <text evidence="2">The sequence shown here is derived from an EMBL/GenBank/DDBJ whole genome shotgun (WGS) entry which is preliminary data.</text>
</comment>
<dbReference type="GO" id="GO:0016628">
    <property type="term" value="F:oxidoreductase activity, acting on the CH-CH group of donors, NAD or NADP as acceptor"/>
    <property type="evidence" value="ECO:0007669"/>
    <property type="project" value="InterPro"/>
</dbReference>
<evidence type="ECO:0000313" key="2">
    <source>
        <dbReference type="EMBL" id="CCH76771.1"/>
    </source>
</evidence>
<dbReference type="STRING" id="1194083.BN12_1460005"/>
<dbReference type="Proteomes" id="UP000035721">
    <property type="component" value="Unassembled WGS sequence"/>
</dbReference>
<dbReference type="Gene3D" id="3.50.50.60">
    <property type="entry name" value="FAD/NAD(P)-binding domain"/>
    <property type="match status" value="1"/>
</dbReference>
<dbReference type="InterPro" id="IPR036188">
    <property type="entry name" value="FAD/NAD-bd_sf"/>
</dbReference>
<dbReference type="PRINTS" id="PR00420">
    <property type="entry name" value="RNGMNOXGNASE"/>
</dbReference>
<gene>
    <name evidence="2" type="ORF">BN12_1460005</name>
</gene>
<name>A0A077LTT3_9MICO</name>
<dbReference type="Pfam" id="PF01494">
    <property type="entry name" value="FAD_binding_3"/>
    <property type="match status" value="1"/>
</dbReference>
<dbReference type="PANTHER" id="PTHR42685:SF22">
    <property type="entry name" value="CONDITIONED MEDIUM FACTOR RECEPTOR 1"/>
    <property type="match status" value="1"/>
</dbReference>
<dbReference type="InterPro" id="IPR011777">
    <property type="entry name" value="Geranylgeranyl_Rdtase_fam"/>
</dbReference>
<dbReference type="InterPro" id="IPR050407">
    <property type="entry name" value="Geranylgeranyl_reductase"/>
</dbReference>
<dbReference type="NCBIfam" id="TIGR02032">
    <property type="entry name" value="GG-red-SF"/>
    <property type="match status" value="1"/>
</dbReference>
<accession>A0A077LTT3</accession>
<dbReference type="InterPro" id="IPR002938">
    <property type="entry name" value="FAD-bd"/>
</dbReference>
<evidence type="ECO:0000259" key="1">
    <source>
        <dbReference type="Pfam" id="PF01494"/>
    </source>
</evidence>
<dbReference type="SUPFAM" id="SSF51905">
    <property type="entry name" value="FAD/NAD(P)-binding domain"/>
    <property type="match status" value="1"/>
</dbReference>
<sequence length="435" mass="47193">MTPLTSTATESADVIVVGAGPAGSATAAYLAMGGLDVLLLEKTTFPREKVCGDGLTPRAVRELITLGIPTPEEEGWIRNHGLRIIGGGMRLALPWPDLASFPPYGLVRTRQDFDDILARHAVKHGARLHEATNVTGPIRDERTGAIVGVTAKRVDENGRSTGPELRYAAPLVVAADGNSSRLSLAMGREKREDRPMGVAVRTYYTSPRHDDDYLESWLELWSTDDSGRRVLLPGYGWIFGVGDGTSNVGLGILNTSKAFGRTDYKDVMRRWVATMPEEWTYTDETMVGPIRGAALPMGFNRQPHYADGLLLVGDAGGMVNPFNGEGIAYAMESGRLAADVVAQAFARSDDAGRERVLLSYPQVMGDALGGYYTLGRWFAKAIGNPEVMRLATKYGLPRRTMMRFLLKVMANLAEPHGGDASDRLVHAMARMAPDA</sequence>
<organism evidence="2 3">
    <name type="scientific">Nostocoides japonicum T1-X7</name>
    <dbReference type="NCBI Taxonomy" id="1194083"/>
    <lineage>
        <taxon>Bacteria</taxon>
        <taxon>Bacillati</taxon>
        <taxon>Actinomycetota</taxon>
        <taxon>Actinomycetes</taxon>
        <taxon>Micrococcales</taxon>
        <taxon>Intrasporangiaceae</taxon>
        <taxon>Nostocoides</taxon>
    </lineage>
</organism>
<dbReference type="AlphaFoldDB" id="A0A077LTT3"/>
<protein>
    <submittedName>
        <fullName evidence="2">Geranylgeranyl reductase, plantal and prokaryotic</fullName>
    </submittedName>
</protein>